<dbReference type="eggNOG" id="KOG0134">
    <property type="taxonomic scope" value="Eukaryota"/>
</dbReference>
<dbReference type="Proteomes" id="UP000015241">
    <property type="component" value="Unassembled WGS sequence"/>
</dbReference>
<dbReference type="Pfam" id="PF00724">
    <property type="entry name" value="Oxidored_FMN"/>
    <property type="match status" value="1"/>
</dbReference>
<dbReference type="AlphaFoldDB" id="S8FIH8"/>
<organism evidence="2 3">
    <name type="scientific">Fomitopsis schrenkii</name>
    <name type="common">Brown rot fungus</name>
    <dbReference type="NCBI Taxonomy" id="2126942"/>
    <lineage>
        <taxon>Eukaryota</taxon>
        <taxon>Fungi</taxon>
        <taxon>Dikarya</taxon>
        <taxon>Basidiomycota</taxon>
        <taxon>Agaricomycotina</taxon>
        <taxon>Agaricomycetes</taxon>
        <taxon>Polyporales</taxon>
        <taxon>Fomitopsis</taxon>
    </lineage>
</organism>
<dbReference type="CDD" id="cd02933">
    <property type="entry name" value="OYE_like_FMN"/>
    <property type="match status" value="1"/>
</dbReference>
<dbReference type="EMBL" id="KE504168">
    <property type="protein sequence ID" value="EPS98179.1"/>
    <property type="molecule type" value="Genomic_DNA"/>
</dbReference>
<dbReference type="InterPro" id="IPR045247">
    <property type="entry name" value="Oye-like"/>
</dbReference>
<gene>
    <name evidence="2" type="ORF">FOMPIDRAFT_147664</name>
</gene>
<dbReference type="PANTHER" id="PTHR22893:SF91">
    <property type="entry name" value="NADPH DEHYDROGENASE 2-RELATED"/>
    <property type="match status" value="1"/>
</dbReference>
<feature type="domain" description="NADH:flavin oxidoreductase/NADH oxidase N-terminal" evidence="1">
    <location>
        <begin position="5"/>
        <end position="335"/>
    </location>
</feature>
<keyword evidence="3" id="KW-1185">Reference proteome</keyword>
<evidence type="ECO:0000259" key="1">
    <source>
        <dbReference type="Pfam" id="PF00724"/>
    </source>
</evidence>
<protein>
    <submittedName>
        <fullName evidence="2">NADH flavin oxidoreductase/NADH oxidase</fullName>
    </submittedName>
</protein>
<dbReference type="InterPro" id="IPR001155">
    <property type="entry name" value="OxRdtase_FMN_N"/>
</dbReference>
<dbReference type="Gene3D" id="3.20.20.70">
    <property type="entry name" value="Aldolase class I"/>
    <property type="match status" value="1"/>
</dbReference>
<dbReference type="GO" id="GO:0010181">
    <property type="term" value="F:FMN binding"/>
    <property type="evidence" value="ECO:0007669"/>
    <property type="project" value="InterPro"/>
</dbReference>
<dbReference type="PANTHER" id="PTHR22893">
    <property type="entry name" value="NADH OXIDOREDUCTASE-RELATED"/>
    <property type="match status" value="1"/>
</dbReference>
<dbReference type="STRING" id="743788.S8FIH8"/>
<dbReference type="HOGENOM" id="CLU_012153_0_0_1"/>
<name>S8FIH8_FOMSC</name>
<dbReference type="FunCoup" id="S8FIH8">
    <property type="interactions" value="254"/>
</dbReference>
<reference evidence="2 3" key="1">
    <citation type="journal article" date="2012" name="Science">
        <title>The Paleozoic origin of enzymatic lignin decomposition reconstructed from 31 fungal genomes.</title>
        <authorList>
            <person name="Floudas D."/>
            <person name="Binder M."/>
            <person name="Riley R."/>
            <person name="Barry K."/>
            <person name="Blanchette R.A."/>
            <person name="Henrissat B."/>
            <person name="Martinez A.T."/>
            <person name="Otillar R."/>
            <person name="Spatafora J.W."/>
            <person name="Yadav J.S."/>
            <person name="Aerts A."/>
            <person name="Benoit I."/>
            <person name="Boyd A."/>
            <person name="Carlson A."/>
            <person name="Copeland A."/>
            <person name="Coutinho P.M."/>
            <person name="de Vries R.P."/>
            <person name="Ferreira P."/>
            <person name="Findley K."/>
            <person name="Foster B."/>
            <person name="Gaskell J."/>
            <person name="Glotzer D."/>
            <person name="Gorecki P."/>
            <person name="Heitman J."/>
            <person name="Hesse C."/>
            <person name="Hori C."/>
            <person name="Igarashi K."/>
            <person name="Jurgens J.A."/>
            <person name="Kallen N."/>
            <person name="Kersten P."/>
            <person name="Kohler A."/>
            <person name="Kuees U."/>
            <person name="Kumar T.K.A."/>
            <person name="Kuo A."/>
            <person name="LaButti K."/>
            <person name="Larrondo L.F."/>
            <person name="Lindquist E."/>
            <person name="Ling A."/>
            <person name="Lombard V."/>
            <person name="Lucas S."/>
            <person name="Lundell T."/>
            <person name="Martin R."/>
            <person name="McLaughlin D.J."/>
            <person name="Morgenstern I."/>
            <person name="Morin E."/>
            <person name="Murat C."/>
            <person name="Nagy L.G."/>
            <person name="Nolan M."/>
            <person name="Ohm R.A."/>
            <person name="Patyshakuliyeva A."/>
            <person name="Rokas A."/>
            <person name="Ruiz-Duenas F.J."/>
            <person name="Sabat G."/>
            <person name="Salamov A."/>
            <person name="Samejima M."/>
            <person name="Schmutz J."/>
            <person name="Slot J.C."/>
            <person name="St John F."/>
            <person name="Stenlid J."/>
            <person name="Sun H."/>
            <person name="Sun S."/>
            <person name="Syed K."/>
            <person name="Tsang A."/>
            <person name="Wiebenga A."/>
            <person name="Young D."/>
            <person name="Pisabarro A."/>
            <person name="Eastwood D.C."/>
            <person name="Martin F."/>
            <person name="Cullen D."/>
            <person name="Grigoriev I.V."/>
            <person name="Hibbett D.S."/>
        </authorList>
    </citation>
    <scope>NUCLEOTIDE SEQUENCE</scope>
    <source>
        <strain evidence="3">FP-58527</strain>
    </source>
</reference>
<sequence length="365" mass="40780">MEGEELFQPIKVGQHWLGHRVVLAPLTRYRANKAHVHGDLGVAYYDQRATIPGTLLITEATFISPNAGGYDNIPGIWNADQVAGWKRVTDAVHAKGSRIYCQLWSLGRAADPAVLDREGLPYVSSGDKPMTGIPRSPRPLTIPEIKEYLDMFRNAAQCAIRAGFDGVEIHSANGYLPDQFLQDVSNNRTDEYGGSIENRCRFALEVVDAVTSTIGADRTGIRLSPWGQFQDMRMDDPKPTFSYLVSQLAKLHPGLAYIHVVEPRVHGNLDREVQRGESNAFLREIWKPRPYIAAGGYTRDTAFADADKHGDLIAFGRHFIPNPDLPLRLAKDLPLAKTTRDLYYAPEEPHGYIDYPFSDDPRAQL</sequence>
<evidence type="ECO:0000313" key="3">
    <source>
        <dbReference type="Proteomes" id="UP000015241"/>
    </source>
</evidence>
<dbReference type="InterPro" id="IPR013785">
    <property type="entry name" value="Aldolase_TIM"/>
</dbReference>
<dbReference type="OrthoDB" id="276546at2759"/>
<accession>S8FIH8</accession>
<dbReference type="FunFam" id="3.20.20.70:FF:000138">
    <property type="entry name" value="NADPH dehydrogenase 1"/>
    <property type="match status" value="1"/>
</dbReference>
<evidence type="ECO:0000313" key="2">
    <source>
        <dbReference type="EMBL" id="EPS98179.1"/>
    </source>
</evidence>
<dbReference type="GO" id="GO:0003959">
    <property type="term" value="F:NADPH dehydrogenase activity"/>
    <property type="evidence" value="ECO:0007669"/>
    <property type="project" value="TreeGrafter"/>
</dbReference>
<dbReference type="InParanoid" id="S8FIH8"/>
<proteinExistence type="predicted"/>
<dbReference type="SUPFAM" id="SSF51395">
    <property type="entry name" value="FMN-linked oxidoreductases"/>
    <property type="match status" value="1"/>
</dbReference>